<feature type="region of interest" description="Disordered" evidence="6">
    <location>
        <begin position="485"/>
        <end position="504"/>
    </location>
</feature>
<keyword evidence="2" id="KW-0677">Repeat</keyword>
<feature type="non-terminal residue" evidence="8">
    <location>
        <position position="504"/>
    </location>
</feature>
<evidence type="ECO:0000259" key="7">
    <source>
        <dbReference type="PROSITE" id="PS50103"/>
    </source>
</evidence>
<feature type="zinc finger region" description="C3H1-type" evidence="5">
    <location>
        <begin position="150"/>
        <end position="178"/>
    </location>
</feature>
<evidence type="ECO:0000256" key="6">
    <source>
        <dbReference type="SAM" id="MobiDB-lite"/>
    </source>
</evidence>
<dbReference type="EMBL" id="SEYY01002793">
    <property type="protein sequence ID" value="KAB7504590.1"/>
    <property type="molecule type" value="Genomic_DNA"/>
</dbReference>
<dbReference type="Gene3D" id="4.10.1000.10">
    <property type="entry name" value="Zinc finger, CCCH-type"/>
    <property type="match status" value="2"/>
</dbReference>
<organism evidence="8 9">
    <name type="scientific">Armadillidium nasatum</name>
    <dbReference type="NCBI Taxonomy" id="96803"/>
    <lineage>
        <taxon>Eukaryota</taxon>
        <taxon>Metazoa</taxon>
        <taxon>Ecdysozoa</taxon>
        <taxon>Arthropoda</taxon>
        <taxon>Crustacea</taxon>
        <taxon>Multicrustacea</taxon>
        <taxon>Malacostraca</taxon>
        <taxon>Eumalacostraca</taxon>
        <taxon>Peracarida</taxon>
        <taxon>Isopoda</taxon>
        <taxon>Oniscidea</taxon>
        <taxon>Crinocheta</taxon>
        <taxon>Armadillidiidae</taxon>
        <taxon>Armadillidium</taxon>
    </lineage>
</organism>
<dbReference type="GO" id="GO:0003729">
    <property type="term" value="F:mRNA binding"/>
    <property type="evidence" value="ECO:0007669"/>
    <property type="project" value="InterPro"/>
</dbReference>
<dbReference type="InterPro" id="IPR036855">
    <property type="entry name" value="Znf_CCCH_sf"/>
</dbReference>
<evidence type="ECO:0000256" key="4">
    <source>
        <dbReference type="ARBA" id="ARBA00022833"/>
    </source>
</evidence>
<feature type="compositionally biased region" description="Basic and acidic residues" evidence="6">
    <location>
        <begin position="388"/>
        <end position="425"/>
    </location>
</feature>
<feature type="zinc finger region" description="C3H1-type" evidence="5">
    <location>
        <begin position="188"/>
        <end position="216"/>
    </location>
</feature>
<name>A0A5N5TI39_9CRUS</name>
<protein>
    <submittedName>
        <fullName evidence="8">Zinc finger protein 36, C3H1 type-like 1</fullName>
    </submittedName>
</protein>
<proteinExistence type="predicted"/>
<sequence>MTLCVCVVMSLEKAAEVLSKVLCHSENRGESHLVKSVRSLPPILPPQNDETKFSQKKVKKLDFISAQLNELPEDLEVKICSNEQVSTINTVSEADSPAIHEPNLTVVSLLQGSHGLPLIGKIFTLEDGSERLGSLTNLEVDEFAPLDPTKYKTELCRSYQVHGYCKYGIRCNYAHGVTQIRIAYRHGKYKTRNCQSYHETGFCRYGARCSFIHDAEEGIMKCPITDREVLEALHYRPMSEFRHIATITWRMLENDSYTPTEVHFFTPSVRTNSEDLSIDAHFLTGLCESYPSLDLNSSIEEYLLQDHLSLEAKEDYKIENKGNGELEISLCNESRESNSFETECKDISTFQIAKRNSETTATNVCFTFQGCTICEEFSRKNENDRNVYKPENKNINKDYKGKDNIGYESPHKKNARNDKTNDKNKPLWRKNINNSIDYPKYSTTFKKFNLEDFLNCLKTREGLNHLASWSSEVERNCKVKENLPNPPTVDHSCKRQTIRSGRDL</sequence>
<dbReference type="InterPro" id="IPR000571">
    <property type="entry name" value="Znf_CCCH"/>
</dbReference>
<feature type="domain" description="C3H1-type" evidence="7">
    <location>
        <begin position="188"/>
        <end position="216"/>
    </location>
</feature>
<dbReference type="PANTHER" id="PTHR12547:SF18">
    <property type="entry name" value="PROTEIN TIS11"/>
    <property type="match status" value="1"/>
</dbReference>
<dbReference type="Pfam" id="PF00642">
    <property type="entry name" value="zf-CCCH"/>
    <property type="match status" value="2"/>
</dbReference>
<dbReference type="AlphaFoldDB" id="A0A5N5TI39"/>
<gene>
    <name evidence="8" type="ORF">Anas_12706</name>
</gene>
<dbReference type="PANTHER" id="PTHR12547">
    <property type="entry name" value="CCCH ZINC FINGER/TIS11-RELATED"/>
    <property type="match status" value="1"/>
</dbReference>
<dbReference type="SMART" id="SM00356">
    <property type="entry name" value="ZnF_C3H1"/>
    <property type="match status" value="2"/>
</dbReference>
<feature type="domain" description="C3H1-type" evidence="7">
    <location>
        <begin position="150"/>
        <end position="178"/>
    </location>
</feature>
<dbReference type="FunFam" id="4.10.1000.10:FF:000001">
    <property type="entry name" value="zinc finger CCCH domain-containing protein 15-like"/>
    <property type="match status" value="1"/>
</dbReference>
<keyword evidence="1 5" id="KW-0479">Metal-binding</keyword>
<dbReference type="InterPro" id="IPR045877">
    <property type="entry name" value="ZFP36-like"/>
</dbReference>
<dbReference type="Proteomes" id="UP000326759">
    <property type="component" value="Unassembled WGS sequence"/>
</dbReference>
<evidence type="ECO:0000256" key="5">
    <source>
        <dbReference type="PROSITE-ProRule" id="PRU00723"/>
    </source>
</evidence>
<feature type="region of interest" description="Disordered" evidence="6">
    <location>
        <begin position="388"/>
        <end position="428"/>
    </location>
</feature>
<evidence type="ECO:0000256" key="1">
    <source>
        <dbReference type="ARBA" id="ARBA00022723"/>
    </source>
</evidence>
<dbReference type="OrthoDB" id="410307at2759"/>
<keyword evidence="4 5" id="KW-0862">Zinc</keyword>
<dbReference type="PROSITE" id="PS50103">
    <property type="entry name" value="ZF_C3H1"/>
    <property type="match status" value="2"/>
</dbReference>
<keyword evidence="3 5" id="KW-0863">Zinc-finger</keyword>
<keyword evidence="9" id="KW-1185">Reference proteome</keyword>
<dbReference type="GO" id="GO:0008270">
    <property type="term" value="F:zinc ion binding"/>
    <property type="evidence" value="ECO:0007669"/>
    <property type="project" value="UniProtKB-KW"/>
</dbReference>
<dbReference type="SUPFAM" id="SSF90229">
    <property type="entry name" value="CCCH zinc finger"/>
    <property type="match status" value="2"/>
</dbReference>
<accession>A0A5N5TI39</accession>
<evidence type="ECO:0000256" key="3">
    <source>
        <dbReference type="ARBA" id="ARBA00022771"/>
    </source>
</evidence>
<comment type="caution">
    <text evidence="8">The sequence shown here is derived from an EMBL/GenBank/DDBJ whole genome shotgun (WGS) entry which is preliminary data.</text>
</comment>
<evidence type="ECO:0000313" key="9">
    <source>
        <dbReference type="Proteomes" id="UP000326759"/>
    </source>
</evidence>
<reference evidence="8 9" key="1">
    <citation type="journal article" date="2019" name="PLoS Biol.">
        <title>Sex chromosomes control vertical transmission of feminizing Wolbachia symbionts in an isopod.</title>
        <authorList>
            <person name="Becking T."/>
            <person name="Chebbi M.A."/>
            <person name="Giraud I."/>
            <person name="Moumen B."/>
            <person name="Laverre T."/>
            <person name="Caubet Y."/>
            <person name="Peccoud J."/>
            <person name="Gilbert C."/>
            <person name="Cordaux R."/>
        </authorList>
    </citation>
    <scope>NUCLEOTIDE SEQUENCE [LARGE SCALE GENOMIC DNA]</scope>
    <source>
        <strain evidence="8">ANa2</strain>
        <tissue evidence="8">Whole body excluding digestive tract and cuticle</tissue>
    </source>
</reference>
<evidence type="ECO:0000256" key="2">
    <source>
        <dbReference type="ARBA" id="ARBA00022737"/>
    </source>
</evidence>
<evidence type="ECO:0000313" key="8">
    <source>
        <dbReference type="EMBL" id="KAB7504590.1"/>
    </source>
</evidence>